<sequence>MSVLFSQTMRAIRADNPKYLIAGKVLILLVIFVWGYWFFFSSLLLFESSDRCRLEQFPPPHPLTTQSAGKVANQYMALGQAVQKDEVLLVLDGEELRLEQSSVQAEWRMLERQLAALEDQIRAQKEAVGLIRKEADQARTENEARLREAESRSEQAARESARNEDLFRRGILPEAEAQRTSAELNQSRARSEVQRASLARQGTSIGQEAALARAELAELEREREVQLARSEWLRNQNALYTHRLRHLEIRAPVSGTLADVGTYPSGSFVSQGETLGTILPTGDLIAVAWFEPRQSLARIFPGQRARIKLDGFPWTQFGYLPATVRRTGRETRDGRVRIEIQLEPPSEYRVPLQHGLPGTVEVEIERISPAALLWRMLGRMGKSNEDVRAEGT</sequence>
<feature type="compositionally biased region" description="Basic and acidic residues" evidence="6">
    <location>
        <begin position="139"/>
        <end position="168"/>
    </location>
</feature>
<name>A0A8A4TFQ4_SULCO</name>
<evidence type="ECO:0000256" key="3">
    <source>
        <dbReference type="ARBA" id="ARBA00022989"/>
    </source>
</evidence>
<dbReference type="AlphaFoldDB" id="A0A8A4TFQ4"/>
<evidence type="ECO:0000256" key="7">
    <source>
        <dbReference type="SAM" id="Phobius"/>
    </source>
</evidence>
<keyword evidence="4 7" id="KW-0472">Membrane</keyword>
<dbReference type="EMBL" id="CP071793">
    <property type="protein sequence ID" value="QTD48034.1"/>
    <property type="molecule type" value="Genomic_DNA"/>
</dbReference>
<evidence type="ECO:0000256" key="1">
    <source>
        <dbReference type="ARBA" id="ARBA00004167"/>
    </source>
</evidence>
<evidence type="ECO:0000256" key="4">
    <source>
        <dbReference type="ARBA" id="ARBA00023136"/>
    </source>
</evidence>
<dbReference type="GO" id="GO:0016020">
    <property type="term" value="C:membrane"/>
    <property type="evidence" value="ECO:0007669"/>
    <property type="project" value="UniProtKB-SubCell"/>
</dbReference>
<dbReference type="PANTHER" id="PTHR30386:SF26">
    <property type="entry name" value="TRANSPORT PROTEIN COMB"/>
    <property type="match status" value="1"/>
</dbReference>
<proteinExistence type="predicted"/>
<keyword evidence="2 7" id="KW-0812">Transmembrane</keyword>
<organism evidence="8 9">
    <name type="scientific">Sulfidibacter corallicola</name>
    <dbReference type="NCBI Taxonomy" id="2818388"/>
    <lineage>
        <taxon>Bacteria</taxon>
        <taxon>Pseudomonadati</taxon>
        <taxon>Acidobacteriota</taxon>
        <taxon>Holophagae</taxon>
        <taxon>Acanthopleuribacterales</taxon>
        <taxon>Acanthopleuribacteraceae</taxon>
        <taxon>Sulfidibacter</taxon>
    </lineage>
</organism>
<comment type="subcellular location">
    <subcellularLocation>
        <location evidence="1">Membrane</location>
        <topology evidence="1">Single-pass membrane protein</topology>
    </subcellularLocation>
</comment>
<feature type="region of interest" description="Disordered" evidence="6">
    <location>
        <begin position="139"/>
        <end position="172"/>
    </location>
</feature>
<reference evidence="8" key="1">
    <citation type="submission" date="2021-03" db="EMBL/GenBank/DDBJ databases">
        <title>Acanthopleuribacteraceae sp. M133.</title>
        <authorList>
            <person name="Wang G."/>
        </authorList>
    </citation>
    <scope>NUCLEOTIDE SEQUENCE</scope>
    <source>
        <strain evidence="8">M133</strain>
    </source>
</reference>
<protein>
    <submittedName>
        <fullName evidence="8">HlyD family efflux transporter periplasmic adaptor subunit</fullName>
    </submittedName>
</protein>
<evidence type="ECO:0000256" key="6">
    <source>
        <dbReference type="SAM" id="MobiDB-lite"/>
    </source>
</evidence>
<dbReference type="InterPro" id="IPR050739">
    <property type="entry name" value="MFP"/>
</dbReference>
<keyword evidence="9" id="KW-1185">Reference proteome</keyword>
<evidence type="ECO:0000313" key="9">
    <source>
        <dbReference type="Proteomes" id="UP000663929"/>
    </source>
</evidence>
<keyword evidence="3 7" id="KW-1133">Transmembrane helix</keyword>
<dbReference type="PRINTS" id="PR01490">
    <property type="entry name" value="RTXTOXIND"/>
</dbReference>
<feature type="transmembrane region" description="Helical" evidence="7">
    <location>
        <begin position="21"/>
        <end position="46"/>
    </location>
</feature>
<accession>A0A8A4TFQ4</accession>
<evidence type="ECO:0000256" key="5">
    <source>
        <dbReference type="SAM" id="Coils"/>
    </source>
</evidence>
<gene>
    <name evidence="8" type="ORF">J3U87_20820</name>
</gene>
<dbReference type="RefSeq" id="WP_237377696.1">
    <property type="nucleotide sequence ID" value="NZ_CP071793.1"/>
</dbReference>
<keyword evidence="5" id="KW-0175">Coiled coil</keyword>
<dbReference type="KEGG" id="scor:J3U87_20820"/>
<feature type="coiled-coil region" evidence="5">
    <location>
        <begin position="209"/>
        <end position="236"/>
    </location>
</feature>
<evidence type="ECO:0000256" key="2">
    <source>
        <dbReference type="ARBA" id="ARBA00022692"/>
    </source>
</evidence>
<dbReference type="Proteomes" id="UP000663929">
    <property type="component" value="Chromosome"/>
</dbReference>
<dbReference type="PANTHER" id="PTHR30386">
    <property type="entry name" value="MEMBRANE FUSION SUBUNIT OF EMRAB-TOLC MULTIDRUG EFFLUX PUMP"/>
    <property type="match status" value="1"/>
</dbReference>
<evidence type="ECO:0000313" key="8">
    <source>
        <dbReference type="EMBL" id="QTD48034.1"/>
    </source>
</evidence>